<keyword evidence="1" id="KW-0732">Signal</keyword>
<dbReference type="EMBL" id="BPRA01000023">
    <property type="protein sequence ID" value="GJE57387.1"/>
    <property type="molecule type" value="Genomic_DNA"/>
</dbReference>
<reference evidence="2" key="1">
    <citation type="journal article" date="2021" name="Front. Microbiol.">
        <title>Comprehensive Comparative Genomics and Phenotyping of Methylobacterium Species.</title>
        <authorList>
            <person name="Alessa O."/>
            <person name="Ogura Y."/>
            <person name="Fujitani Y."/>
            <person name="Takami H."/>
            <person name="Hayashi T."/>
            <person name="Sahin N."/>
            <person name="Tani A."/>
        </authorList>
    </citation>
    <scope>NUCLEOTIDE SEQUENCE</scope>
    <source>
        <strain evidence="2">DSM 23674</strain>
    </source>
</reference>
<dbReference type="Proteomes" id="UP001055101">
    <property type="component" value="Unassembled WGS sequence"/>
</dbReference>
<keyword evidence="3" id="KW-1185">Reference proteome</keyword>
<gene>
    <name evidence="2" type="ORF">EKPJFOCH_3901</name>
</gene>
<protein>
    <submittedName>
        <fullName evidence="2">Uncharacterized protein</fullName>
    </submittedName>
</protein>
<evidence type="ECO:0000313" key="3">
    <source>
        <dbReference type="Proteomes" id="UP001055101"/>
    </source>
</evidence>
<comment type="caution">
    <text evidence="2">The sequence shown here is derived from an EMBL/GenBank/DDBJ whole genome shotgun (WGS) entry which is preliminary data.</text>
</comment>
<evidence type="ECO:0000256" key="1">
    <source>
        <dbReference type="SAM" id="SignalP"/>
    </source>
</evidence>
<sequence>MRLHLVCAAIIVSTAAGAQAPSAKQLIAAWRTANGECRGSTDPESLKTKSECDRRERLGGRLDQIGWCYGKKGEAGYQNAWHRCEPNSERQNDLKPGQF</sequence>
<dbReference type="RefSeq" id="WP_238232727.1">
    <property type="nucleotide sequence ID" value="NZ_BPRA01000023.1"/>
</dbReference>
<feature type="chain" id="PRO_5046809017" evidence="1">
    <location>
        <begin position="19"/>
        <end position="99"/>
    </location>
</feature>
<reference evidence="2" key="2">
    <citation type="submission" date="2021-08" db="EMBL/GenBank/DDBJ databases">
        <authorList>
            <person name="Tani A."/>
            <person name="Ola A."/>
            <person name="Ogura Y."/>
            <person name="Katsura K."/>
            <person name="Hayashi T."/>
        </authorList>
    </citation>
    <scope>NUCLEOTIDE SEQUENCE</scope>
    <source>
        <strain evidence="2">DSM 23674</strain>
    </source>
</reference>
<proteinExistence type="predicted"/>
<accession>A0ABQ4TRT0</accession>
<name>A0ABQ4TRT0_9HYPH</name>
<feature type="signal peptide" evidence="1">
    <location>
        <begin position="1"/>
        <end position="18"/>
    </location>
</feature>
<evidence type="ECO:0000313" key="2">
    <source>
        <dbReference type="EMBL" id="GJE57387.1"/>
    </source>
</evidence>
<organism evidence="2 3">
    <name type="scientific">Methylobacterium thuringiense</name>
    <dbReference type="NCBI Taxonomy" id="1003091"/>
    <lineage>
        <taxon>Bacteria</taxon>
        <taxon>Pseudomonadati</taxon>
        <taxon>Pseudomonadota</taxon>
        <taxon>Alphaproteobacteria</taxon>
        <taxon>Hyphomicrobiales</taxon>
        <taxon>Methylobacteriaceae</taxon>
        <taxon>Methylobacterium</taxon>
    </lineage>
</organism>